<dbReference type="Gene3D" id="3.40.50.10240">
    <property type="entry name" value="Thiamin pyrophosphokinase, catalytic domain"/>
    <property type="match status" value="1"/>
</dbReference>
<dbReference type="GO" id="GO:0030975">
    <property type="term" value="F:thiamine binding"/>
    <property type="evidence" value="ECO:0007669"/>
    <property type="project" value="InterPro"/>
</dbReference>
<dbReference type="GO" id="GO:0006772">
    <property type="term" value="P:thiamine metabolic process"/>
    <property type="evidence" value="ECO:0007669"/>
    <property type="project" value="UniProtKB-UniRule"/>
</dbReference>
<dbReference type="GO" id="GO:0009229">
    <property type="term" value="P:thiamine diphosphate biosynthetic process"/>
    <property type="evidence" value="ECO:0007669"/>
    <property type="project" value="InterPro"/>
</dbReference>
<dbReference type="InterPro" id="IPR053149">
    <property type="entry name" value="TPK"/>
</dbReference>
<dbReference type="Pfam" id="PF04265">
    <property type="entry name" value="TPK_B1_binding"/>
    <property type="match status" value="1"/>
</dbReference>
<sequence length="219" mass="24681">MDDWTTIHIVAGGPKELIPDLSPSHREGIFWIAVDKGVKYLMDEGIVPNMAVGDFDSISEKEREIYEQTVPLFKIYEKEKDETDLDIALSFALEKKPKIIRIFGATGGRIDHLMANISLLIKPLQINGPLIELIDRQNLIQVKGPGQYVLKRKLDKPYISFIPLTNKIAGLTLKGFKYPLEDRQIPFGSTLCISNELIQEYGTYSFEKGILLVIESSDG</sequence>
<dbReference type="GO" id="GO:0005524">
    <property type="term" value="F:ATP binding"/>
    <property type="evidence" value="ECO:0007669"/>
    <property type="project" value="UniProtKB-KW"/>
</dbReference>
<evidence type="ECO:0000256" key="5">
    <source>
        <dbReference type="NCBIfam" id="TIGR01378"/>
    </source>
</evidence>
<dbReference type="GO" id="GO:0016301">
    <property type="term" value="F:kinase activity"/>
    <property type="evidence" value="ECO:0007669"/>
    <property type="project" value="UniProtKB-KW"/>
</dbReference>
<dbReference type="CDD" id="cd07995">
    <property type="entry name" value="TPK"/>
    <property type="match status" value="1"/>
</dbReference>
<keyword evidence="1 7" id="KW-0808">Transferase</keyword>
<proteinExistence type="predicted"/>
<dbReference type="SUPFAM" id="SSF63999">
    <property type="entry name" value="Thiamin pyrophosphokinase, catalytic domain"/>
    <property type="match status" value="1"/>
</dbReference>
<evidence type="ECO:0000256" key="2">
    <source>
        <dbReference type="ARBA" id="ARBA00022741"/>
    </source>
</evidence>
<reference evidence="7" key="1">
    <citation type="submission" date="2022-09" db="EMBL/GenBank/DDBJ databases">
        <title>Complete Genomes of Fervidibacillus albus and Fervidibacillus halotolerans isolated from tidal flat sediments.</title>
        <authorList>
            <person name="Kwon K.K."/>
            <person name="Yang S.-H."/>
            <person name="Park M.J."/>
            <person name="Oh H.-M."/>
        </authorList>
    </citation>
    <scope>NUCLEOTIDE SEQUENCE</scope>
    <source>
        <strain evidence="7">MEBiC13594</strain>
    </source>
</reference>
<dbReference type="InterPro" id="IPR007371">
    <property type="entry name" value="TPK_catalytic"/>
</dbReference>
<evidence type="ECO:0000256" key="1">
    <source>
        <dbReference type="ARBA" id="ARBA00022679"/>
    </source>
</evidence>
<evidence type="ECO:0000256" key="4">
    <source>
        <dbReference type="ARBA" id="ARBA00022840"/>
    </source>
</evidence>
<evidence type="ECO:0000313" key="8">
    <source>
        <dbReference type="Proteomes" id="UP001164726"/>
    </source>
</evidence>
<dbReference type="AlphaFoldDB" id="A0A9E8M264"/>
<keyword evidence="2" id="KW-0547">Nucleotide-binding</keyword>
<dbReference type="EC" id="2.7.6.2" evidence="5"/>
<organism evidence="7 8">
    <name type="scientific">Fervidibacillus halotolerans</name>
    <dbReference type="NCBI Taxonomy" id="2980027"/>
    <lineage>
        <taxon>Bacteria</taxon>
        <taxon>Bacillati</taxon>
        <taxon>Bacillota</taxon>
        <taxon>Bacilli</taxon>
        <taxon>Bacillales</taxon>
        <taxon>Bacillaceae</taxon>
        <taxon>Fervidibacillus</taxon>
    </lineage>
</organism>
<name>A0A9E8M264_9BACI</name>
<dbReference type="InterPro" id="IPR007373">
    <property type="entry name" value="Thiamin_PyroPKinase_B1-bd"/>
</dbReference>
<evidence type="ECO:0000313" key="7">
    <source>
        <dbReference type="EMBL" id="WAA13909.1"/>
    </source>
</evidence>
<accession>A0A9E8M264</accession>
<keyword evidence="3" id="KW-0418">Kinase</keyword>
<dbReference type="RefSeq" id="WP_275422112.1">
    <property type="nucleotide sequence ID" value="NZ_CP106877.1"/>
</dbReference>
<dbReference type="PANTHER" id="PTHR41299">
    <property type="entry name" value="THIAMINE PYROPHOSPHOKINASE"/>
    <property type="match status" value="1"/>
</dbReference>
<evidence type="ECO:0000256" key="3">
    <source>
        <dbReference type="ARBA" id="ARBA00022777"/>
    </source>
</evidence>
<feature type="domain" description="Thiamin pyrophosphokinase thiamin-binding" evidence="6">
    <location>
        <begin position="146"/>
        <end position="212"/>
    </location>
</feature>
<dbReference type="Pfam" id="PF04263">
    <property type="entry name" value="TPK_catalytic"/>
    <property type="match status" value="1"/>
</dbReference>
<dbReference type="GO" id="GO:0004788">
    <property type="term" value="F:thiamine diphosphokinase activity"/>
    <property type="evidence" value="ECO:0007669"/>
    <property type="project" value="UniProtKB-UniRule"/>
</dbReference>
<dbReference type="SUPFAM" id="SSF63862">
    <property type="entry name" value="Thiamin pyrophosphokinase, substrate-binding domain"/>
    <property type="match status" value="1"/>
</dbReference>
<dbReference type="PANTHER" id="PTHR41299:SF1">
    <property type="entry name" value="THIAMINE PYROPHOSPHOKINASE"/>
    <property type="match status" value="1"/>
</dbReference>
<dbReference type="Proteomes" id="UP001164726">
    <property type="component" value="Chromosome"/>
</dbReference>
<dbReference type="InterPro" id="IPR036759">
    <property type="entry name" value="TPK_catalytic_sf"/>
</dbReference>
<keyword evidence="4" id="KW-0067">ATP-binding</keyword>
<dbReference type="KEGG" id="fhl:OE105_05990"/>
<dbReference type="EMBL" id="CP106877">
    <property type="protein sequence ID" value="WAA13909.1"/>
    <property type="molecule type" value="Genomic_DNA"/>
</dbReference>
<dbReference type="InterPro" id="IPR006282">
    <property type="entry name" value="Thi_PPkinase"/>
</dbReference>
<protein>
    <recommendedName>
        <fullName evidence="5">Thiamine diphosphokinase</fullName>
        <ecNumber evidence="5">2.7.6.2</ecNumber>
    </recommendedName>
</protein>
<dbReference type="InterPro" id="IPR036371">
    <property type="entry name" value="TPK_B1-bd_sf"/>
</dbReference>
<gene>
    <name evidence="7" type="ORF">OE105_05990</name>
</gene>
<dbReference type="NCBIfam" id="TIGR01378">
    <property type="entry name" value="thi_PPkinase"/>
    <property type="match status" value="1"/>
</dbReference>
<keyword evidence="8" id="KW-1185">Reference proteome</keyword>
<evidence type="ECO:0000259" key="6">
    <source>
        <dbReference type="SMART" id="SM00983"/>
    </source>
</evidence>
<dbReference type="SMART" id="SM00983">
    <property type="entry name" value="TPK_B1_binding"/>
    <property type="match status" value="1"/>
</dbReference>